<dbReference type="Proteomes" id="UP001589700">
    <property type="component" value="Unassembled WGS sequence"/>
</dbReference>
<evidence type="ECO:0000256" key="6">
    <source>
        <dbReference type="SAM" id="MobiDB-lite"/>
    </source>
</evidence>
<evidence type="ECO:0000256" key="1">
    <source>
        <dbReference type="ARBA" id="ARBA00004651"/>
    </source>
</evidence>
<feature type="compositionally biased region" description="Basic residues" evidence="6">
    <location>
        <begin position="522"/>
        <end position="532"/>
    </location>
</feature>
<comment type="subcellular location">
    <subcellularLocation>
        <location evidence="1">Cell membrane</location>
        <topology evidence="1">Multi-pass membrane protein</topology>
    </subcellularLocation>
</comment>
<feature type="transmembrane region" description="Helical" evidence="7">
    <location>
        <begin position="312"/>
        <end position="332"/>
    </location>
</feature>
<keyword evidence="9" id="KW-1185">Reference proteome</keyword>
<proteinExistence type="predicted"/>
<feature type="transmembrane region" description="Helical" evidence="7">
    <location>
        <begin position="189"/>
        <end position="210"/>
    </location>
</feature>
<feature type="region of interest" description="Disordered" evidence="6">
    <location>
        <begin position="1"/>
        <end position="23"/>
    </location>
</feature>
<reference evidence="8 9" key="1">
    <citation type="submission" date="2024-09" db="EMBL/GenBank/DDBJ databases">
        <authorList>
            <person name="Sun Q."/>
            <person name="Mori K."/>
        </authorList>
    </citation>
    <scope>NUCLEOTIDE SEQUENCE [LARGE SCALE GENOMIC DNA]</scope>
    <source>
        <strain evidence="8 9">CCM 7659</strain>
    </source>
</reference>
<sequence>MAEAPGRTNRAAAGTRRAAAGSRRAAASVGRGATFMGRGVRRVFHADGADRSGLAPLSYVTVANFACDAILAVALANTLFFSAATAESKANVALYLLVTVAPFAVIAPVIGPALDRLRSGRRLTVSITFTLRAVLAVILALNFDSWLLYPLALGMLVLSKTFGVVKASITPHVLPPALDLVRTNSRLTILGHVGGSVVFGGLAAGVAWLWDSPAALWLLAAVALVAAYIAMTIPARAEASPGDESATLRVHRSESDGTLRGDLKAVLTRPLGRGVLANLWAESLARFMTGFLTLFLAFVAKAQPDASALQQAGLLAIAGGAGGIGTFVGNAVGARIPLGKPGRIATIAAGSALSAAIVAAFLGTLWMAAVFALVAAVASALGKVALDSSIQADIPDAAVSSAFGRSETALQLAWVFGGALGVLLPPDFTIGFSVVTVVGALMFTQSLLTARGSTLVPGLGGNRPRYPGENRAPDAPSPSPSPTDADANANANAGTTILPTAGSPADDAPGAPTRRGPAAPFRARRNAARRHPHSDDDDVVGRMEP</sequence>
<evidence type="ECO:0000256" key="7">
    <source>
        <dbReference type="SAM" id="Phobius"/>
    </source>
</evidence>
<dbReference type="Pfam" id="PF07690">
    <property type="entry name" value="MFS_1"/>
    <property type="match status" value="1"/>
</dbReference>
<keyword evidence="5 7" id="KW-0472">Membrane</keyword>
<comment type="caution">
    <text evidence="8">The sequence shown here is derived from an EMBL/GenBank/DDBJ whole genome shotgun (WGS) entry which is preliminary data.</text>
</comment>
<feature type="region of interest" description="Disordered" evidence="6">
    <location>
        <begin position="458"/>
        <end position="545"/>
    </location>
</feature>
<dbReference type="Gene3D" id="1.20.1250.20">
    <property type="entry name" value="MFS general substrate transporter like domains"/>
    <property type="match status" value="1"/>
</dbReference>
<evidence type="ECO:0000256" key="2">
    <source>
        <dbReference type="ARBA" id="ARBA00022475"/>
    </source>
</evidence>
<feature type="transmembrane region" description="Helical" evidence="7">
    <location>
        <begin position="216"/>
        <end position="235"/>
    </location>
</feature>
<dbReference type="PANTHER" id="PTHR23513">
    <property type="entry name" value="INTEGRAL MEMBRANE EFFLUX PROTEIN-RELATED"/>
    <property type="match status" value="1"/>
</dbReference>
<dbReference type="InterPro" id="IPR036259">
    <property type="entry name" value="MFS_trans_sf"/>
</dbReference>
<feature type="transmembrane region" description="Helical" evidence="7">
    <location>
        <begin position="57"/>
        <end position="80"/>
    </location>
</feature>
<keyword evidence="2" id="KW-1003">Cell membrane</keyword>
<dbReference type="SUPFAM" id="SSF103473">
    <property type="entry name" value="MFS general substrate transporter"/>
    <property type="match status" value="1"/>
</dbReference>
<feature type="compositionally biased region" description="Low complexity" evidence="6">
    <location>
        <begin position="482"/>
        <end position="521"/>
    </location>
</feature>
<feature type="transmembrane region" description="Helical" evidence="7">
    <location>
        <begin position="92"/>
        <end position="111"/>
    </location>
</feature>
<evidence type="ECO:0000313" key="9">
    <source>
        <dbReference type="Proteomes" id="UP001589700"/>
    </source>
</evidence>
<keyword evidence="3 7" id="KW-0812">Transmembrane</keyword>
<dbReference type="InterPro" id="IPR011701">
    <property type="entry name" value="MFS"/>
</dbReference>
<dbReference type="RefSeq" id="WP_380022687.1">
    <property type="nucleotide sequence ID" value="NZ_JBHMDY010000001.1"/>
</dbReference>
<name>A0ABV5JKG4_9ACTN</name>
<protein>
    <submittedName>
        <fullName evidence="8">MFS transporter</fullName>
    </submittedName>
</protein>
<keyword evidence="4 7" id="KW-1133">Transmembrane helix</keyword>
<accession>A0ABV5JKG4</accession>
<evidence type="ECO:0000313" key="8">
    <source>
        <dbReference type="EMBL" id="MFB9258210.1"/>
    </source>
</evidence>
<evidence type="ECO:0000256" key="3">
    <source>
        <dbReference type="ARBA" id="ARBA00022692"/>
    </source>
</evidence>
<gene>
    <name evidence="8" type="ORF">ACFFVD_00145</name>
</gene>
<dbReference type="EMBL" id="JBHMDY010000001">
    <property type="protein sequence ID" value="MFB9258210.1"/>
    <property type="molecule type" value="Genomic_DNA"/>
</dbReference>
<feature type="transmembrane region" description="Helical" evidence="7">
    <location>
        <begin position="430"/>
        <end position="448"/>
    </location>
</feature>
<organism evidence="8 9">
    <name type="scientific">Dietzia aerolata</name>
    <dbReference type="NCBI Taxonomy" id="595984"/>
    <lineage>
        <taxon>Bacteria</taxon>
        <taxon>Bacillati</taxon>
        <taxon>Actinomycetota</taxon>
        <taxon>Actinomycetes</taxon>
        <taxon>Mycobacteriales</taxon>
        <taxon>Dietziaceae</taxon>
        <taxon>Dietzia</taxon>
    </lineage>
</organism>
<evidence type="ECO:0000256" key="4">
    <source>
        <dbReference type="ARBA" id="ARBA00022989"/>
    </source>
</evidence>
<dbReference type="PANTHER" id="PTHR23513:SF18">
    <property type="entry name" value="INTEGRAL MEMBRANE PROTEIN"/>
    <property type="match status" value="1"/>
</dbReference>
<evidence type="ECO:0000256" key="5">
    <source>
        <dbReference type="ARBA" id="ARBA00023136"/>
    </source>
</evidence>